<name>A0A6J7X0H6_9CAUD</name>
<accession>A0A6J7X0H6</accession>
<evidence type="ECO:0000313" key="2">
    <source>
        <dbReference type="EMBL" id="CAB5223937.1"/>
    </source>
</evidence>
<proteinExistence type="predicted"/>
<sequence>MSALNVSAEEAQIIQSALSSTAEQQKSFHGYVDPALADLAAKVAEQIATPPTPEVKQVSPATGKTKASKQ</sequence>
<protein>
    <submittedName>
        <fullName evidence="2">Uncharacterized protein</fullName>
    </submittedName>
</protein>
<feature type="region of interest" description="Disordered" evidence="1">
    <location>
        <begin position="48"/>
        <end position="70"/>
    </location>
</feature>
<dbReference type="EMBL" id="LR798335">
    <property type="protein sequence ID" value="CAB5223937.1"/>
    <property type="molecule type" value="Genomic_DNA"/>
</dbReference>
<organism evidence="2">
    <name type="scientific">uncultured Caudovirales phage</name>
    <dbReference type="NCBI Taxonomy" id="2100421"/>
    <lineage>
        <taxon>Viruses</taxon>
        <taxon>Duplodnaviria</taxon>
        <taxon>Heunggongvirae</taxon>
        <taxon>Uroviricota</taxon>
        <taxon>Caudoviricetes</taxon>
        <taxon>Peduoviridae</taxon>
        <taxon>Maltschvirus</taxon>
        <taxon>Maltschvirus maltsch</taxon>
    </lineage>
</organism>
<reference evidence="2" key="1">
    <citation type="submission" date="2020-05" db="EMBL/GenBank/DDBJ databases">
        <authorList>
            <person name="Chiriac C."/>
            <person name="Salcher M."/>
            <person name="Ghai R."/>
            <person name="Kavagutti S V."/>
        </authorList>
    </citation>
    <scope>NUCLEOTIDE SEQUENCE</scope>
</reference>
<gene>
    <name evidence="2" type="ORF">UFOVP393_20</name>
</gene>
<evidence type="ECO:0000256" key="1">
    <source>
        <dbReference type="SAM" id="MobiDB-lite"/>
    </source>
</evidence>